<accession>A0A5A5U3S4</accession>
<dbReference type="OMA" id="SFGEFCQ"/>
<comment type="caution">
    <text evidence="1">The sequence shown here is derived from an EMBL/GenBank/DDBJ whole genome shotgun (WGS) entry which is preliminary data.</text>
</comment>
<name>A0A5A5U3S4_LEUCI</name>
<organism evidence="1 2">
    <name type="scientific">Leuconostoc citreum</name>
    <dbReference type="NCBI Taxonomy" id="33964"/>
    <lineage>
        <taxon>Bacteria</taxon>
        <taxon>Bacillati</taxon>
        <taxon>Bacillota</taxon>
        <taxon>Bacilli</taxon>
        <taxon>Lactobacillales</taxon>
        <taxon>Lactobacillaceae</taxon>
        <taxon>Leuconostoc</taxon>
    </lineage>
</organism>
<proteinExistence type="predicted"/>
<protein>
    <submittedName>
        <fullName evidence="1">Uncharacterized protein</fullName>
    </submittedName>
</protein>
<evidence type="ECO:0000313" key="2">
    <source>
        <dbReference type="Proteomes" id="UP000323274"/>
    </source>
</evidence>
<dbReference type="GeneID" id="61103337"/>
<reference evidence="1 2" key="1">
    <citation type="submission" date="2019-04" db="EMBL/GenBank/DDBJ databases">
        <title>A pseudo-fructophilic Leuconostoc citreum strain F192-5 isolated from peel of satsuma mandarin: the first report for isolation and characterization of strain-dependent fructophilic-like characteristics.</title>
        <authorList>
            <person name="Maeno S."/>
            <person name="Tanizawa Y."/>
            <person name="Kajikawa A."/>
            <person name="Kanesaki Y."/>
            <person name="Kubota E."/>
            <person name="Arita M."/>
            <person name="Leon D."/>
            <person name="Endo A."/>
        </authorList>
    </citation>
    <scope>NUCLEOTIDE SEQUENCE [LARGE SCALE GENOMIC DNA]</scope>
    <source>
        <strain evidence="1 2">F192-5</strain>
    </source>
</reference>
<sequence>MNTDFYYKCMTAYKDLMKNKTDDISISFGEFCQIEAIKQGLEKLSVTIWRSR</sequence>
<evidence type="ECO:0000313" key="1">
    <source>
        <dbReference type="EMBL" id="GDZ84324.1"/>
    </source>
</evidence>
<dbReference type="Proteomes" id="UP000323274">
    <property type="component" value="Unassembled WGS sequence"/>
</dbReference>
<dbReference type="EMBL" id="BJJW01000010">
    <property type="protein sequence ID" value="GDZ84324.1"/>
    <property type="molecule type" value="Genomic_DNA"/>
</dbReference>
<gene>
    <name evidence="1" type="ORF">LCIT_15660</name>
</gene>
<dbReference type="RefSeq" id="WP_004908208.1">
    <property type="nucleotide sequence ID" value="NZ_BJJW01000010.1"/>
</dbReference>
<dbReference type="AlphaFoldDB" id="A0A5A5U3S4"/>